<dbReference type="InterPro" id="IPR026854">
    <property type="entry name" value="VPS13_N"/>
</dbReference>
<evidence type="ECO:0000313" key="4">
    <source>
        <dbReference type="EMBL" id="EST42117.1"/>
    </source>
</evidence>
<proteinExistence type="inferred from homology"/>
<reference evidence="5" key="2">
    <citation type="submission" date="2020-12" db="EMBL/GenBank/DDBJ databases">
        <title>New Spironucleus salmonicida genome in near-complete chromosomes.</title>
        <authorList>
            <person name="Xu F."/>
            <person name="Kurt Z."/>
            <person name="Jimenez-Gonzalez A."/>
            <person name="Astvaldsson A."/>
            <person name="Andersson J.O."/>
            <person name="Svard S.G."/>
        </authorList>
    </citation>
    <scope>NUCLEOTIDE SEQUENCE</scope>
    <source>
        <strain evidence="5">ATCC 50377</strain>
    </source>
</reference>
<evidence type="ECO:0000259" key="3">
    <source>
        <dbReference type="Pfam" id="PF12624"/>
    </source>
</evidence>
<dbReference type="GO" id="GO:0045053">
    <property type="term" value="P:protein retention in Golgi apparatus"/>
    <property type="evidence" value="ECO:0007669"/>
    <property type="project" value="TreeGrafter"/>
</dbReference>
<dbReference type="VEuPathDB" id="GiardiaDB:SS50377_22388"/>
<feature type="domain" description="Chorein N-terminal" evidence="3">
    <location>
        <begin position="1"/>
        <end position="312"/>
    </location>
</feature>
<keyword evidence="2" id="KW-0813">Transport</keyword>
<sequence length="2859" mass="332377">MLESLIVNKLQDLATKYLDNFDKNMLNISIGKGDVEIRNLSLKSDALSEVLPGLGVKAGFLSKLNLKFSITKLKTEPIQVFIEDLLILAVSKDELELDTKTLQDQLQLKIKEKIKHVFQAELFEEEKIANGDKAGKKSKFVSGLINSVLNNLKIQIKNFHIRFENQKRQLCVGLAVESISIDTVQIIKDEGTIKEIPIVLKEDVTILSKRLQLQSMSLYIDNSFECLSNCKEKNEVKQFLLKNIATNKQIPSFSYVIHPMSVKLIVNYDKTENNFQFMGPKFSVTASVSNCNFNISCLQLAKTLHQAKELSKIIIVGHIENRPSQPILSEPWWSYMLLDTYEHPFENRLMYPLYCSLYAQHYINFKTKFATQKQQDAFDREGSVLLDQKQKELMILLQQQFSEQELIFCKGLVLRQLVGENFQKLKKAEFKFSVRDEEIDQQIMQQNGVLKKDEYPVGFKLLDVCMKFNDIQVALNDSQTDQQLVRLVLTSVQVDLKKQQPDVIKCGLLIGNFELFDLSHGVQRYNTLIRKLPHNPQNILQSIKDIDYKESNSDILFAFSFVMPNVDNYYCGTLELDSQPLSIVLTSELLEMLVLLQQQFAVFQNQEKQEIMNEQTQLEDKFSQIQDYSANALKLSKQNHKRIQIQLSLNGSMIIFPTKQEQYIVINLGRFLFQTIKQQDKNSFYDEYELFMNNTSIFSLQNNLDFTELVSFLYQLNQNSVSNNDQSNEKFDLFKPFNCKINFIRSILSNYVSTTRFQVHADLSQINLNINDYNCQVIYNIYQEMFNKKKAQNYNKDNKDEDNSLKIDYQDQSEQQLSEKILKIQDFIVLDLQIQIQQLKLVLGNFLKQQFNPNAEIILNIMQANFCHKVYDKQVSLSVNDIIVNDLITNVKFFELQKGLYVDLKLKDKNYDLDNRQLLNFDVQDLMFNYQPQFILKIIDLLLGFSKQIFSDNQKSDSQIQLSGEKLKTGKNIANISRVNAPSQIIYNSKINISLNSVILNLYTYDKQLLLNSNINKLQISLSQKQSLNVILFKIQSSDLNYSENKVNICSSLDNQDLFDLQLVISKEQIRYDFDVEGKISGVTFYILKLSLLDIVQKVQYHIKQVYILLSNQQKQKSKQIKKQQDLPLIYIACQLNEINVIIPESIKQMDNFVKVSIQNTIIRTQPVINFQQNFSTILNSIIISTKEDLIINLQMLQLIAIIDMNTQNKKFQIKTQSDIILNIKDNYLINLTSVMNQNLLFTNTTIVEDKQVQQLQTQFDSFVYDNYSQIKLRTDNLDFETLLEPYSQFKTQKKQINIRNILSTIKQVSKQEQTNITNISSFEFSIDIQSIQGSIKIDQYYYKIFLNSFNLTSIIDTKKTIYIQTDKIKLHFQQSEDQDQKPVFSSRGLYFTLISDKNNIQLILDIRQQLFLTINPQQIYNIGKFLLKQKQAEDYKDKKMKQLQAQQKNYYQDMQAQFQIITVDISKINNLGIIQNKTLHSNKKIEFKINLLNTTLSVIVSSTFQFYLKLNSSINLQILSRLRQRFSKSLDIKKYVKDLTMITDVCLMNISISALTGTKVNEIIDILDMEIATQIKLQDQFIYQDQAIDSNIFVKIKTKSQQILFNLGIGSILQIIEQYNLNNDIFKVQLKYLTQLQDSILNKTFYESFQSIQQHKNFQKTIIPSQSNQGQPAIIGHLPYCTFCSLQDLQIEVQCVKIQIVFFDRQVTPQPLFVLKLTESQVSLIKFLNRYQNIDNNNIQLYLFPILQSYNQNNFYFDKIIDINKLEISINQISEKKEQCIVVDELQVNLNPSITSNVQQVYQFTQQINSLIKNLENTDDTVLQLVHDRILLVNSTNYIVQVQQFGTTALIHELLPYSQNSIDKFNNEFTLLIIENNTILKSIDIQINQVELFSSLLDDLFFQIINENGQLIYIFRYQKAIYNLSHLKISIQNQNQFELQQYINSFNDTLIFIFEEQRQIVKNLENIQEIQISPNKFTLVKQNKISSNHNELINYYLHPTFIVQNLCQNILNIDAQNILPMNYYYIYTTIKQDVKVQKLSYQGYFQQYCDIVSVFMLQSNLDYKNQIVLNNQQSQSILLNISQDKSFTHYQSVFKIYPQFMIQNLFYLTNYQVYIVISEKVIDLTGLQFVELLGVNTIHDARLIVQQGKDKKQWNNIHIQKIKSKQKFSEDQLTVTFLKSSSITLTSTILTIQPEILIRNQSNYFFNYYFCSNDNKNDIYPVLNSIDKITPIFVNQQYIYLQYEENSQYSSIIDLSQKCSLCLFIPGLNQFISIQTFHQSGILIIDIFNKTDESDAIKIINLTSQQIQVQQQLDFTISSKNKQKMCSESMSKDYLQKIMIEQNSESYYQLYDVQLVPVIQIFINDKDYVNVSLTKIGKRKPIKINNITIFISLDCHINTKIIKISFRPILDDTVLQKVWLKLDDKNIYTKRVLTFNSCTISVYIPHIEFQNNVNQSVQNEQLRIFISNTKLAQFIYNEQTIVSVSISHISIQNFISNSYFEFILTFALSQNPSFMLTCTYQNNTRHFINTVIQIQPIILNVEQTLYDFVFTIKNIIFVQNAIPNFAQTNTDLLDQKLFIVDNIIGKPFLLKQKKLDFSQVYFGNFQINQIELTVSFSLEKIVLSQTRTINSLLSTVIDPFMHLSDIRILLPSFTISNKFISLRETITEFQKFYFPQLISNVSSLISGTELPASIQRAFEPFDNCIDDIHTDAKNLKFLPRKLQISLTNSIFAFPASVARILEILTFDGSFKARQLKLRRMSEKHPKLAVKNAFLSLKDGFIDGIYGVVKQPQKGLSRQGKSGLAKGIGKGIIGILLKPASGITSMIACLGMSCGNQQIKELVHRKQWRQGIDEEESFM</sequence>
<protein>
    <submittedName>
        <fullName evidence="5">Vacuolar sorting-associated protein 13</fullName>
    </submittedName>
</protein>
<name>V6LCB8_9EUKA</name>
<dbReference type="PANTHER" id="PTHR16166:SF93">
    <property type="entry name" value="INTERMEMBRANE LIPID TRANSFER PROTEIN VPS13"/>
    <property type="match status" value="1"/>
</dbReference>
<dbReference type="EMBL" id="AUWU02000003">
    <property type="protein sequence ID" value="KAH0574773.1"/>
    <property type="molecule type" value="Genomic_DNA"/>
</dbReference>
<dbReference type="OrthoDB" id="428159at2759"/>
<accession>V6LCB8</accession>
<dbReference type="EMBL" id="KI546166">
    <property type="protein sequence ID" value="EST42117.1"/>
    <property type="molecule type" value="Genomic_DNA"/>
</dbReference>
<dbReference type="InterPro" id="IPR026847">
    <property type="entry name" value="VPS13"/>
</dbReference>
<evidence type="ECO:0000256" key="2">
    <source>
        <dbReference type="ARBA" id="ARBA00022448"/>
    </source>
</evidence>
<gene>
    <name evidence="4" type="ORF">SS50377_18426</name>
    <name evidence="5" type="ORF">SS50377_22388</name>
</gene>
<evidence type="ECO:0000313" key="5">
    <source>
        <dbReference type="EMBL" id="KAH0574773.1"/>
    </source>
</evidence>
<dbReference type="Proteomes" id="UP000018208">
    <property type="component" value="Unassembled WGS sequence"/>
</dbReference>
<comment type="similarity">
    <text evidence="1">Belongs to the VPS13 family.</text>
</comment>
<dbReference type="GO" id="GO:0006623">
    <property type="term" value="P:protein targeting to vacuole"/>
    <property type="evidence" value="ECO:0007669"/>
    <property type="project" value="TreeGrafter"/>
</dbReference>
<evidence type="ECO:0000313" key="6">
    <source>
        <dbReference type="Proteomes" id="UP000018208"/>
    </source>
</evidence>
<reference evidence="4 5" key="1">
    <citation type="journal article" date="2014" name="PLoS Genet.">
        <title>The Genome of Spironucleus salmonicida Highlights a Fish Pathogen Adapted to Fluctuating Environments.</title>
        <authorList>
            <person name="Xu F."/>
            <person name="Jerlstrom-Hultqvist J."/>
            <person name="Einarsson E."/>
            <person name="Astvaldsson A."/>
            <person name="Svard S.G."/>
            <person name="Andersson J.O."/>
        </authorList>
    </citation>
    <scope>NUCLEOTIDE SEQUENCE</scope>
    <source>
        <strain evidence="5">ATCC 50377</strain>
    </source>
</reference>
<organism evidence="4">
    <name type="scientific">Spironucleus salmonicida</name>
    <dbReference type="NCBI Taxonomy" id="348837"/>
    <lineage>
        <taxon>Eukaryota</taxon>
        <taxon>Metamonada</taxon>
        <taxon>Diplomonadida</taxon>
        <taxon>Hexamitidae</taxon>
        <taxon>Hexamitinae</taxon>
        <taxon>Spironucleus</taxon>
    </lineage>
</organism>
<evidence type="ECO:0000256" key="1">
    <source>
        <dbReference type="ARBA" id="ARBA00006545"/>
    </source>
</evidence>
<dbReference type="Pfam" id="PF12624">
    <property type="entry name" value="VPS13_N"/>
    <property type="match status" value="1"/>
</dbReference>
<keyword evidence="6" id="KW-1185">Reference proteome</keyword>
<dbReference type="PANTHER" id="PTHR16166">
    <property type="entry name" value="VACUOLAR PROTEIN SORTING-ASSOCIATED PROTEIN VPS13"/>
    <property type="match status" value="1"/>
</dbReference>